<dbReference type="Gene3D" id="2.40.128.110">
    <property type="entry name" value="Lipid/polyisoprenoid-binding, YceI-like"/>
    <property type="match status" value="1"/>
</dbReference>
<dbReference type="SMART" id="SM00867">
    <property type="entry name" value="YceI"/>
    <property type="match status" value="1"/>
</dbReference>
<evidence type="ECO:0000313" key="2">
    <source>
        <dbReference type="EMBL" id="MFC3121806.1"/>
    </source>
</evidence>
<evidence type="ECO:0000313" key="3">
    <source>
        <dbReference type="Proteomes" id="UP001595478"/>
    </source>
</evidence>
<dbReference type="PANTHER" id="PTHR34406">
    <property type="entry name" value="PROTEIN YCEI"/>
    <property type="match status" value="1"/>
</dbReference>
<dbReference type="Proteomes" id="UP001595478">
    <property type="component" value="Unassembled WGS sequence"/>
</dbReference>
<organism evidence="2 3">
    <name type="scientific">Agaribacter flavus</name>
    <dbReference type="NCBI Taxonomy" id="1902781"/>
    <lineage>
        <taxon>Bacteria</taxon>
        <taxon>Pseudomonadati</taxon>
        <taxon>Pseudomonadota</taxon>
        <taxon>Gammaproteobacteria</taxon>
        <taxon>Alteromonadales</taxon>
        <taxon>Alteromonadaceae</taxon>
        <taxon>Agaribacter</taxon>
    </lineage>
</organism>
<dbReference type="EMBL" id="JBHRSW010000014">
    <property type="protein sequence ID" value="MFC3121806.1"/>
    <property type="molecule type" value="Genomic_DNA"/>
</dbReference>
<dbReference type="PANTHER" id="PTHR34406:SF1">
    <property type="entry name" value="PROTEIN YCEI"/>
    <property type="match status" value="1"/>
</dbReference>
<dbReference type="InterPro" id="IPR007372">
    <property type="entry name" value="Lipid/polyisoprenoid-bd_YceI"/>
</dbReference>
<gene>
    <name evidence="2" type="ORF">ACFOHL_09255</name>
</gene>
<name>A0ABV7FRG1_9ALTE</name>
<dbReference type="Pfam" id="PF04264">
    <property type="entry name" value="YceI"/>
    <property type="match status" value="1"/>
</dbReference>
<protein>
    <submittedName>
        <fullName evidence="2">YceI family protein</fullName>
    </submittedName>
</protein>
<reference evidence="3" key="1">
    <citation type="journal article" date="2019" name="Int. J. Syst. Evol. Microbiol.">
        <title>The Global Catalogue of Microorganisms (GCM) 10K type strain sequencing project: providing services to taxonomists for standard genome sequencing and annotation.</title>
        <authorList>
            <consortium name="The Broad Institute Genomics Platform"/>
            <consortium name="The Broad Institute Genome Sequencing Center for Infectious Disease"/>
            <person name="Wu L."/>
            <person name="Ma J."/>
        </authorList>
    </citation>
    <scope>NUCLEOTIDE SEQUENCE [LARGE SCALE GENOMIC DNA]</scope>
    <source>
        <strain evidence="3">KCTC 52473</strain>
    </source>
</reference>
<sequence>MPEGKYSLDLSHASIIWKVSHFGLSNYVGRFADFDAIIDYKPSNIEKSSVTATINPLSVQTAYPNAEEKDFDKILGTDKVWFNGTMFPSIDFTSTSIAMTSDTTAVMQGELSFLGVTKPVSLDVVFNGAMPIQPFTRKPTLGFSATATIKRSDWGLTKYVPNVGDEVQIMIEGEFMKTDDE</sequence>
<dbReference type="SUPFAM" id="SSF101874">
    <property type="entry name" value="YceI-like"/>
    <property type="match status" value="1"/>
</dbReference>
<feature type="domain" description="Lipid/polyisoprenoid-binding YceI-like" evidence="1">
    <location>
        <begin position="5"/>
        <end position="176"/>
    </location>
</feature>
<comment type="caution">
    <text evidence="2">The sequence shown here is derived from an EMBL/GenBank/DDBJ whole genome shotgun (WGS) entry which is preliminary data.</text>
</comment>
<keyword evidence="3" id="KW-1185">Reference proteome</keyword>
<dbReference type="RefSeq" id="WP_376919938.1">
    <property type="nucleotide sequence ID" value="NZ_JBHRSW010000014.1"/>
</dbReference>
<proteinExistence type="predicted"/>
<evidence type="ECO:0000259" key="1">
    <source>
        <dbReference type="SMART" id="SM00867"/>
    </source>
</evidence>
<accession>A0ABV7FRG1</accession>
<dbReference type="InterPro" id="IPR036761">
    <property type="entry name" value="TTHA0802/YceI-like_sf"/>
</dbReference>